<accession>A0A4Y8KSN9</accession>
<dbReference type="RefSeq" id="WP_134172635.1">
    <property type="nucleotide sequence ID" value="NZ_SODI01000001.1"/>
</dbReference>
<gene>
    <name evidence="1" type="ORF">E3T53_02275</name>
</gene>
<dbReference type="Pfam" id="PF07963">
    <property type="entry name" value="N_methyl"/>
    <property type="match status" value="1"/>
</dbReference>
<dbReference type="AlphaFoldDB" id="A0A4Y8KSN9"/>
<evidence type="ECO:0000313" key="2">
    <source>
        <dbReference type="Proteomes" id="UP000298218"/>
    </source>
</evidence>
<dbReference type="SUPFAM" id="SSF54523">
    <property type="entry name" value="Pili subunits"/>
    <property type="match status" value="1"/>
</dbReference>
<keyword evidence="2" id="KW-1185">Reference proteome</keyword>
<dbReference type="EMBL" id="SOHQ01000007">
    <property type="protein sequence ID" value="TFD81837.1"/>
    <property type="molecule type" value="Genomic_DNA"/>
</dbReference>
<protein>
    <submittedName>
        <fullName evidence="1">Type II secretion system protein</fullName>
    </submittedName>
</protein>
<dbReference type="InterPro" id="IPR045584">
    <property type="entry name" value="Pilin-like"/>
</dbReference>
<dbReference type="Proteomes" id="UP000298218">
    <property type="component" value="Unassembled WGS sequence"/>
</dbReference>
<name>A0A4Y8KSN9_9MICO</name>
<dbReference type="OrthoDB" id="5123990at2"/>
<dbReference type="NCBIfam" id="TIGR02532">
    <property type="entry name" value="IV_pilin_GFxxxE"/>
    <property type="match status" value="1"/>
</dbReference>
<reference evidence="1 2" key="1">
    <citation type="submission" date="2019-03" db="EMBL/GenBank/DDBJ databases">
        <title>Genomics of glacier-inhabiting Cryobacterium strains.</title>
        <authorList>
            <person name="Liu Q."/>
            <person name="Xin Y.-H."/>
        </authorList>
    </citation>
    <scope>NUCLEOTIDE SEQUENCE [LARGE SCALE GENOMIC DNA]</scope>
    <source>
        <strain evidence="1 2">CGMCC 1.4292</strain>
    </source>
</reference>
<organism evidence="1 2">
    <name type="scientific">Cryobacterium psychrophilum</name>
    <dbReference type="NCBI Taxonomy" id="41988"/>
    <lineage>
        <taxon>Bacteria</taxon>
        <taxon>Bacillati</taxon>
        <taxon>Actinomycetota</taxon>
        <taxon>Actinomycetes</taxon>
        <taxon>Micrococcales</taxon>
        <taxon>Microbacteriaceae</taxon>
        <taxon>Cryobacterium</taxon>
    </lineage>
</organism>
<comment type="caution">
    <text evidence="1">The sequence shown here is derived from an EMBL/GenBank/DDBJ whole genome shotgun (WGS) entry which is preliminary data.</text>
</comment>
<evidence type="ECO:0000313" key="1">
    <source>
        <dbReference type="EMBL" id="TFD81837.1"/>
    </source>
</evidence>
<sequence length="141" mass="14502">MDNAADADSVRNDSGFGLIEIIVSMFLLGLLAIAFLPLLVTSMKTTVVNSTTATATQLVSQQMELARGAGDTCAAITAFHLAVIDVVPDARGVSYQPVRTVGPCSAALADYPATVKVTVSVIPSTGATVSATTLIYLRAPS</sequence>
<dbReference type="InterPro" id="IPR012902">
    <property type="entry name" value="N_methyl_site"/>
</dbReference>
<proteinExistence type="predicted"/>